<organism evidence="1">
    <name type="scientific">Anguilla anguilla</name>
    <name type="common">European freshwater eel</name>
    <name type="synonym">Muraena anguilla</name>
    <dbReference type="NCBI Taxonomy" id="7936"/>
    <lineage>
        <taxon>Eukaryota</taxon>
        <taxon>Metazoa</taxon>
        <taxon>Chordata</taxon>
        <taxon>Craniata</taxon>
        <taxon>Vertebrata</taxon>
        <taxon>Euteleostomi</taxon>
        <taxon>Actinopterygii</taxon>
        <taxon>Neopterygii</taxon>
        <taxon>Teleostei</taxon>
        <taxon>Anguilliformes</taxon>
        <taxon>Anguillidae</taxon>
        <taxon>Anguilla</taxon>
    </lineage>
</organism>
<reference evidence="1" key="1">
    <citation type="submission" date="2014-11" db="EMBL/GenBank/DDBJ databases">
        <authorList>
            <person name="Amaro Gonzalez C."/>
        </authorList>
    </citation>
    <scope>NUCLEOTIDE SEQUENCE</scope>
</reference>
<accession>A0A0E9T5X6</accession>
<dbReference type="EMBL" id="GBXM01060499">
    <property type="protein sequence ID" value="JAH48078.1"/>
    <property type="molecule type" value="Transcribed_RNA"/>
</dbReference>
<dbReference type="AlphaFoldDB" id="A0A0E9T5X6"/>
<protein>
    <submittedName>
        <fullName evidence="1">Uncharacterized protein</fullName>
    </submittedName>
</protein>
<name>A0A0E9T5X6_ANGAN</name>
<sequence length="25" mass="2702">MCRGKAFLLGRSDCCGFLLPGGTWL</sequence>
<evidence type="ECO:0000313" key="1">
    <source>
        <dbReference type="EMBL" id="JAH48078.1"/>
    </source>
</evidence>
<proteinExistence type="predicted"/>
<reference evidence="1" key="2">
    <citation type="journal article" date="2015" name="Fish Shellfish Immunol.">
        <title>Early steps in the European eel (Anguilla anguilla)-Vibrio vulnificus interaction in the gills: Role of the RtxA13 toxin.</title>
        <authorList>
            <person name="Callol A."/>
            <person name="Pajuelo D."/>
            <person name="Ebbesson L."/>
            <person name="Teles M."/>
            <person name="MacKenzie S."/>
            <person name="Amaro C."/>
        </authorList>
    </citation>
    <scope>NUCLEOTIDE SEQUENCE</scope>
</reference>